<dbReference type="InterPro" id="IPR007371">
    <property type="entry name" value="TPK_catalytic"/>
</dbReference>
<comment type="caution">
    <text evidence="8">The sequence shown here is derived from an EMBL/GenBank/DDBJ whole genome shotgun (WGS) entry which is preliminary data.</text>
</comment>
<dbReference type="GO" id="GO:0005524">
    <property type="term" value="F:ATP binding"/>
    <property type="evidence" value="ECO:0007669"/>
    <property type="project" value="UniProtKB-KW"/>
</dbReference>
<sequence length="236" mass="25230">MPQDSSISSSLTFDRPLIVLGGGFVDEALLKTLAARSYPVVAADGAAHVALAAGVPLVAIIGDMDSYDPDPDLSADTQIVEVAEQATTDFEKCLYRTSAPLYICLGMMGKRFDHSLAALHAAQKYGVEKNLILMDQTDVIAVVSGAVEFSVPVGTRVSVYPLAPTQMEYSYGLEYPLNGLTLAQGELIGTSNCANKNQVKIVQDKTAPKPFLLILPNEYLDALIEIETHHVSATSI</sequence>
<keyword evidence="4" id="KW-0067">ATP-binding</keyword>
<keyword evidence="3 8" id="KW-0418">Kinase</keyword>
<dbReference type="SUPFAM" id="SSF63862">
    <property type="entry name" value="Thiamin pyrophosphokinase, substrate-binding domain"/>
    <property type="match status" value="1"/>
</dbReference>
<dbReference type="Gene3D" id="3.40.50.10240">
    <property type="entry name" value="Thiamin pyrophosphokinase, catalytic domain"/>
    <property type="match status" value="1"/>
</dbReference>
<name>A0A4R6VTD7_9HYPH</name>
<dbReference type="Pfam" id="PF04265">
    <property type="entry name" value="TPK_B1_binding"/>
    <property type="match status" value="1"/>
</dbReference>
<dbReference type="GO" id="GO:0030975">
    <property type="term" value="F:thiamine binding"/>
    <property type="evidence" value="ECO:0007669"/>
    <property type="project" value="InterPro"/>
</dbReference>
<evidence type="ECO:0000256" key="3">
    <source>
        <dbReference type="ARBA" id="ARBA00022777"/>
    </source>
</evidence>
<protein>
    <recommendedName>
        <fullName evidence="5">Thiamine diphosphokinase</fullName>
        <ecNumber evidence="5">2.7.6.2</ecNumber>
    </recommendedName>
</protein>
<evidence type="ECO:0000256" key="5">
    <source>
        <dbReference type="NCBIfam" id="TIGR01378"/>
    </source>
</evidence>
<dbReference type="InterPro" id="IPR036371">
    <property type="entry name" value="TPK_B1-bd_sf"/>
</dbReference>
<feature type="domain" description="Thiamin pyrophosphokinase thiamin-binding" evidence="7">
    <location>
        <begin position="155"/>
        <end position="204"/>
    </location>
</feature>
<dbReference type="Pfam" id="PF04263">
    <property type="entry name" value="TPK_catalytic"/>
    <property type="match status" value="1"/>
</dbReference>
<dbReference type="PANTHER" id="PTHR41299">
    <property type="entry name" value="THIAMINE PYROPHOSPHOKINASE"/>
    <property type="match status" value="1"/>
</dbReference>
<accession>A0A4R6VTD7</accession>
<proteinExistence type="predicted"/>
<organism evidence="8 9">
    <name type="scientific">Maritalea mobilis</name>
    <dbReference type="NCBI Taxonomy" id="483324"/>
    <lineage>
        <taxon>Bacteria</taxon>
        <taxon>Pseudomonadati</taxon>
        <taxon>Pseudomonadota</taxon>
        <taxon>Alphaproteobacteria</taxon>
        <taxon>Hyphomicrobiales</taxon>
        <taxon>Devosiaceae</taxon>
        <taxon>Maritalea</taxon>
    </lineage>
</organism>
<reference evidence="8 9" key="1">
    <citation type="submission" date="2019-03" db="EMBL/GenBank/DDBJ databases">
        <title>Genomic Encyclopedia of Type Strains, Phase III (KMG-III): the genomes of soil and plant-associated and newly described type strains.</title>
        <authorList>
            <person name="Whitman W."/>
        </authorList>
    </citation>
    <scope>NUCLEOTIDE SEQUENCE [LARGE SCALE GENOMIC DNA]</scope>
    <source>
        <strain evidence="8 9">CGMCC 1.7002</strain>
    </source>
</reference>
<dbReference type="EMBL" id="SNYR01000001">
    <property type="protein sequence ID" value="TDQ67329.1"/>
    <property type="molecule type" value="Genomic_DNA"/>
</dbReference>
<dbReference type="GO" id="GO:0006772">
    <property type="term" value="P:thiamine metabolic process"/>
    <property type="evidence" value="ECO:0007669"/>
    <property type="project" value="UniProtKB-UniRule"/>
</dbReference>
<keyword evidence="9" id="KW-1185">Reference proteome</keyword>
<evidence type="ECO:0000256" key="4">
    <source>
        <dbReference type="ARBA" id="ARBA00022840"/>
    </source>
</evidence>
<keyword evidence="2" id="KW-0547">Nucleotide-binding</keyword>
<dbReference type="SUPFAM" id="SSF63999">
    <property type="entry name" value="Thiamin pyrophosphokinase, catalytic domain"/>
    <property type="match status" value="1"/>
</dbReference>
<dbReference type="AlphaFoldDB" id="A0A4R6VTD7"/>
<dbReference type="PANTHER" id="PTHR41299:SF1">
    <property type="entry name" value="THIAMINE PYROPHOSPHOKINASE"/>
    <property type="match status" value="1"/>
</dbReference>
<dbReference type="GO" id="GO:0004788">
    <property type="term" value="F:thiamine diphosphokinase activity"/>
    <property type="evidence" value="ECO:0007669"/>
    <property type="project" value="UniProtKB-UniRule"/>
</dbReference>
<dbReference type="InterPro" id="IPR006282">
    <property type="entry name" value="Thi_PPkinase"/>
</dbReference>
<dbReference type="RefSeq" id="WP_133571953.1">
    <property type="nucleotide sequence ID" value="NZ_SNYR01000001.1"/>
</dbReference>
<dbReference type="GO" id="GO:0009229">
    <property type="term" value="P:thiamine diphosphate biosynthetic process"/>
    <property type="evidence" value="ECO:0007669"/>
    <property type="project" value="InterPro"/>
</dbReference>
<evidence type="ECO:0000256" key="2">
    <source>
        <dbReference type="ARBA" id="ARBA00022741"/>
    </source>
</evidence>
<dbReference type="InterPro" id="IPR036759">
    <property type="entry name" value="TPK_catalytic_sf"/>
</dbReference>
<dbReference type="NCBIfam" id="TIGR01378">
    <property type="entry name" value="thi_PPkinase"/>
    <property type="match status" value="1"/>
</dbReference>
<evidence type="ECO:0000313" key="8">
    <source>
        <dbReference type="EMBL" id="TDQ67329.1"/>
    </source>
</evidence>
<gene>
    <name evidence="8" type="ORF">ATL17_1340</name>
</gene>
<evidence type="ECO:0000259" key="7">
    <source>
        <dbReference type="Pfam" id="PF04265"/>
    </source>
</evidence>
<dbReference type="GO" id="GO:0016301">
    <property type="term" value="F:kinase activity"/>
    <property type="evidence" value="ECO:0007669"/>
    <property type="project" value="UniProtKB-KW"/>
</dbReference>
<dbReference type="CDD" id="cd07995">
    <property type="entry name" value="TPK"/>
    <property type="match status" value="1"/>
</dbReference>
<dbReference type="InterPro" id="IPR007373">
    <property type="entry name" value="Thiamin_PyroPKinase_B1-bd"/>
</dbReference>
<dbReference type="InterPro" id="IPR053149">
    <property type="entry name" value="TPK"/>
</dbReference>
<evidence type="ECO:0000259" key="6">
    <source>
        <dbReference type="Pfam" id="PF04263"/>
    </source>
</evidence>
<dbReference type="OrthoDB" id="7057856at2"/>
<evidence type="ECO:0000313" key="9">
    <source>
        <dbReference type="Proteomes" id="UP000295391"/>
    </source>
</evidence>
<keyword evidence="1" id="KW-0808">Transferase</keyword>
<dbReference type="Proteomes" id="UP000295391">
    <property type="component" value="Unassembled WGS sequence"/>
</dbReference>
<feature type="domain" description="Thiamin pyrophosphokinase catalytic" evidence="6">
    <location>
        <begin position="33"/>
        <end position="125"/>
    </location>
</feature>
<dbReference type="EC" id="2.7.6.2" evidence="5"/>
<evidence type="ECO:0000256" key="1">
    <source>
        <dbReference type="ARBA" id="ARBA00022679"/>
    </source>
</evidence>